<reference evidence="1 2" key="1">
    <citation type="submission" date="2016-10" db="EMBL/GenBank/DDBJ databases">
        <title>Draft genome sequence of Coniochaeta ligniaria NRRL30616, a lignocellulolytic fungus for bioabatement of inhibitors in plant biomass hydrolysates.</title>
        <authorList>
            <consortium name="DOE Joint Genome Institute"/>
            <person name="Jimenez D.J."/>
            <person name="Hector R.E."/>
            <person name="Riley R."/>
            <person name="Sun H."/>
            <person name="Grigoriev I.V."/>
            <person name="Van Elsas J.D."/>
            <person name="Nichols N.N."/>
        </authorList>
    </citation>
    <scope>NUCLEOTIDE SEQUENCE [LARGE SCALE GENOMIC DNA]</scope>
    <source>
        <strain evidence="1 2">NRRL 30616</strain>
    </source>
</reference>
<proteinExistence type="predicted"/>
<dbReference type="InParanoid" id="A0A1J7JFX3"/>
<accession>A0A1J7JFX3</accession>
<evidence type="ECO:0000313" key="1">
    <source>
        <dbReference type="EMBL" id="OIW32233.1"/>
    </source>
</evidence>
<gene>
    <name evidence="1" type="ORF">CONLIGDRAFT_262699</name>
</gene>
<evidence type="ECO:0000313" key="2">
    <source>
        <dbReference type="Proteomes" id="UP000182658"/>
    </source>
</evidence>
<sequence length="166" mass="18112">MHSDDFKHTLAPIVSPLSCINHTTPPPCTLQLLSSLRKRGDGLAGQDWRLGACSTIHYSTLRDITVGKASVSLGWSCIGMPTPAARCFCQNQARSEAYSHGPVRVSIVRTPRNVCPSEPGFPFVRNVLVCSSTGRSVPPYHSTRSTTCASSNCVLGLRWHNAWHRP</sequence>
<dbReference type="AlphaFoldDB" id="A0A1J7JFX3"/>
<organism evidence="1 2">
    <name type="scientific">Coniochaeta ligniaria NRRL 30616</name>
    <dbReference type="NCBI Taxonomy" id="1408157"/>
    <lineage>
        <taxon>Eukaryota</taxon>
        <taxon>Fungi</taxon>
        <taxon>Dikarya</taxon>
        <taxon>Ascomycota</taxon>
        <taxon>Pezizomycotina</taxon>
        <taxon>Sordariomycetes</taxon>
        <taxon>Sordariomycetidae</taxon>
        <taxon>Coniochaetales</taxon>
        <taxon>Coniochaetaceae</taxon>
        <taxon>Coniochaeta</taxon>
    </lineage>
</organism>
<dbReference type="EMBL" id="KV875095">
    <property type="protein sequence ID" value="OIW32233.1"/>
    <property type="molecule type" value="Genomic_DNA"/>
</dbReference>
<keyword evidence="2" id="KW-1185">Reference proteome</keyword>
<protein>
    <submittedName>
        <fullName evidence="1">Uncharacterized protein</fullName>
    </submittedName>
</protein>
<name>A0A1J7JFX3_9PEZI</name>
<dbReference type="Proteomes" id="UP000182658">
    <property type="component" value="Unassembled WGS sequence"/>
</dbReference>